<accession>A0ABD3NNI4</accession>
<gene>
    <name evidence="1" type="ORF">ACHAW5_004221</name>
</gene>
<proteinExistence type="predicted"/>
<dbReference type="Proteomes" id="UP001530315">
    <property type="component" value="Unassembled WGS sequence"/>
</dbReference>
<dbReference type="EMBL" id="JALLAZ020001293">
    <property type="protein sequence ID" value="KAL3777392.1"/>
    <property type="molecule type" value="Genomic_DNA"/>
</dbReference>
<name>A0ABD3NNI4_9STRA</name>
<reference evidence="1 2" key="1">
    <citation type="submission" date="2024-10" db="EMBL/GenBank/DDBJ databases">
        <title>Updated reference genomes for cyclostephanoid diatoms.</title>
        <authorList>
            <person name="Roberts W.R."/>
            <person name="Alverson A.J."/>
        </authorList>
    </citation>
    <scope>NUCLEOTIDE SEQUENCE [LARGE SCALE GENOMIC DNA]</scope>
    <source>
        <strain evidence="1 2">AJA276-08</strain>
    </source>
</reference>
<sequence>MTCGTVLGTYPGVLRSSSAFHDVKCRAHPRAVSYSWAFGDGSDRVIDPTDEYGALREICLGGSPADDVSTFVHSTLFRCLGKSTILCRINEPPIGVGGCSVSAREDGEVGEVVFVLIRDVEPGMELYMDYGLNYDRSGYGPASS</sequence>
<comment type="caution">
    <text evidence="1">The sequence shown here is derived from an EMBL/GenBank/DDBJ whole genome shotgun (WGS) entry which is preliminary data.</text>
</comment>
<evidence type="ECO:0008006" key="3">
    <source>
        <dbReference type="Google" id="ProtNLM"/>
    </source>
</evidence>
<keyword evidence="2" id="KW-1185">Reference proteome</keyword>
<protein>
    <recommendedName>
        <fullName evidence="3">SET domain-containing protein</fullName>
    </recommendedName>
</protein>
<evidence type="ECO:0000313" key="2">
    <source>
        <dbReference type="Proteomes" id="UP001530315"/>
    </source>
</evidence>
<organism evidence="1 2">
    <name type="scientific">Stephanodiscus triporus</name>
    <dbReference type="NCBI Taxonomy" id="2934178"/>
    <lineage>
        <taxon>Eukaryota</taxon>
        <taxon>Sar</taxon>
        <taxon>Stramenopiles</taxon>
        <taxon>Ochrophyta</taxon>
        <taxon>Bacillariophyta</taxon>
        <taxon>Coscinodiscophyceae</taxon>
        <taxon>Thalassiosirophycidae</taxon>
        <taxon>Stephanodiscales</taxon>
        <taxon>Stephanodiscaceae</taxon>
        <taxon>Stephanodiscus</taxon>
    </lineage>
</organism>
<evidence type="ECO:0000313" key="1">
    <source>
        <dbReference type="EMBL" id="KAL3777392.1"/>
    </source>
</evidence>
<dbReference type="AlphaFoldDB" id="A0ABD3NNI4"/>